<accession>T2JQV8</accession>
<keyword evidence="2" id="KW-1133">Transmembrane helix</keyword>
<feature type="transmembrane region" description="Helical" evidence="2">
    <location>
        <begin position="21"/>
        <end position="49"/>
    </location>
</feature>
<name>T2JQV8_CROWT</name>
<evidence type="ECO:0000256" key="1">
    <source>
        <dbReference type="SAM" id="MobiDB-lite"/>
    </source>
</evidence>
<dbReference type="Proteomes" id="UP000018130">
    <property type="component" value="Unassembled WGS sequence"/>
</dbReference>
<dbReference type="AlphaFoldDB" id="T2JQV8"/>
<sequence length="56" mass="6367">MKSNYKKKTLPKPPKPKNNKLRNGLIAVGGILLLLAAYPSYIFLALWFFSNEPFIT</sequence>
<protein>
    <submittedName>
        <fullName evidence="3">G-protein beta WD-40 repeat</fullName>
    </submittedName>
</protein>
<evidence type="ECO:0000256" key="2">
    <source>
        <dbReference type="SAM" id="Phobius"/>
    </source>
</evidence>
<proteinExistence type="predicted"/>
<organism evidence="3 4">
    <name type="scientific">Crocosphaera watsonii WH 0402</name>
    <dbReference type="NCBI Taxonomy" id="1284629"/>
    <lineage>
        <taxon>Bacteria</taxon>
        <taxon>Bacillati</taxon>
        <taxon>Cyanobacteriota</taxon>
        <taxon>Cyanophyceae</taxon>
        <taxon>Oscillatoriophycideae</taxon>
        <taxon>Chroococcales</taxon>
        <taxon>Aphanothecaceae</taxon>
        <taxon>Crocosphaera</taxon>
    </lineage>
</organism>
<keyword evidence="2" id="KW-0472">Membrane</keyword>
<reference evidence="3 4" key="1">
    <citation type="submission" date="2013-01" db="EMBL/GenBank/DDBJ databases">
        <authorList>
            <person name="Bench S."/>
        </authorList>
    </citation>
    <scope>NUCLEOTIDE SEQUENCE [LARGE SCALE GENOMIC DNA]</scope>
    <source>
        <strain evidence="3 4">WH 0402</strain>
    </source>
</reference>
<feature type="compositionally biased region" description="Basic residues" evidence="1">
    <location>
        <begin position="1"/>
        <end position="20"/>
    </location>
</feature>
<evidence type="ECO:0000313" key="4">
    <source>
        <dbReference type="Proteomes" id="UP000018130"/>
    </source>
</evidence>
<gene>
    <name evidence="3" type="ORF">CWATWH0402_1120</name>
</gene>
<dbReference type="RefSeq" id="WP_231599222.1">
    <property type="nucleotide sequence ID" value="NZ_CAQN01000505.1"/>
</dbReference>
<keyword evidence="2" id="KW-0812">Transmembrane</keyword>
<evidence type="ECO:0000313" key="3">
    <source>
        <dbReference type="EMBL" id="CCQ66937.1"/>
    </source>
</evidence>
<feature type="region of interest" description="Disordered" evidence="1">
    <location>
        <begin position="1"/>
        <end position="21"/>
    </location>
</feature>
<comment type="caution">
    <text evidence="3">The sequence shown here is derived from an EMBL/GenBank/DDBJ whole genome shotgun (WGS) entry which is preliminary data.</text>
</comment>
<reference evidence="3 4" key="2">
    <citation type="submission" date="2013-09" db="EMBL/GenBank/DDBJ databases">
        <title>Whole genome comparison of six Crocosphaera watsonii strains with differing phenotypes.</title>
        <authorList>
            <person name="Bench S.R."/>
            <person name="Heller P."/>
            <person name="Frank I."/>
            <person name="Arciniega M."/>
            <person name="Shilova I.N."/>
            <person name="Zehr J.P."/>
        </authorList>
    </citation>
    <scope>NUCLEOTIDE SEQUENCE [LARGE SCALE GENOMIC DNA]</scope>
    <source>
        <strain evidence="3 4">WH 0402</strain>
    </source>
</reference>
<dbReference type="EMBL" id="CAQN01000505">
    <property type="protein sequence ID" value="CCQ66937.1"/>
    <property type="molecule type" value="Genomic_DNA"/>
</dbReference>